<name>A0A8X7PWM3_BRACI</name>
<comment type="caution">
    <text evidence="2">The sequence shown here is derived from an EMBL/GenBank/DDBJ whole genome shotgun (WGS) entry which is preliminary data.</text>
</comment>
<sequence>MLKHDHSLACVKGRNGMTPFHSLVVRGNVDLVAECLNVSPECIEDVSVNGRNALHLAVVTDRFEVLQVLTGWIQRTRQRKALKNEFRFLNKEDFSYNTALHLAAHKNDLQACFSFSSAFHSIPAIKLSKSGLSENESSAKSGSIDELYSLIDENPYILENIDAVPFINTPLHVAAASGNIEFAMEMLNLKPSFARKLNTSGYSPLHLAVDKGHADFVSWMLKHDHSLACVKGRNGMTPFHSLVVRGNVDLVAECLNVSPECIEDVSVNGRNALHLAVVTDRFEVLQVLTGWIQRTRQRKALKNEFRFLNKEDFSYNTALHLAAHKNDLQACFSFSSAFHSIPAIKLSKSGLSENESS</sequence>
<dbReference type="InterPro" id="IPR036770">
    <property type="entry name" value="Ankyrin_rpt-contain_sf"/>
</dbReference>
<organism evidence="2 3">
    <name type="scientific">Brassica carinata</name>
    <name type="common">Ethiopian mustard</name>
    <name type="synonym">Abyssinian cabbage</name>
    <dbReference type="NCBI Taxonomy" id="52824"/>
    <lineage>
        <taxon>Eukaryota</taxon>
        <taxon>Viridiplantae</taxon>
        <taxon>Streptophyta</taxon>
        <taxon>Embryophyta</taxon>
        <taxon>Tracheophyta</taxon>
        <taxon>Spermatophyta</taxon>
        <taxon>Magnoliopsida</taxon>
        <taxon>eudicotyledons</taxon>
        <taxon>Gunneridae</taxon>
        <taxon>Pentapetalae</taxon>
        <taxon>rosids</taxon>
        <taxon>malvids</taxon>
        <taxon>Brassicales</taxon>
        <taxon>Brassicaceae</taxon>
        <taxon>Brassiceae</taxon>
        <taxon>Brassica</taxon>
    </lineage>
</organism>
<dbReference type="Proteomes" id="UP000886595">
    <property type="component" value="Unassembled WGS sequence"/>
</dbReference>
<feature type="repeat" description="ANK" evidence="1">
    <location>
        <begin position="200"/>
        <end position="223"/>
    </location>
</feature>
<dbReference type="SMART" id="SM00248">
    <property type="entry name" value="ANK"/>
    <property type="match status" value="8"/>
</dbReference>
<dbReference type="SUPFAM" id="SSF48403">
    <property type="entry name" value="Ankyrin repeat"/>
    <property type="match status" value="1"/>
</dbReference>
<protein>
    <submittedName>
        <fullName evidence="2">Uncharacterized protein</fullName>
    </submittedName>
</protein>
<gene>
    <name evidence="2" type="ORF">Bca52824_079038</name>
</gene>
<evidence type="ECO:0000313" key="2">
    <source>
        <dbReference type="EMBL" id="KAG2259744.1"/>
    </source>
</evidence>
<dbReference type="PANTHER" id="PTHR24128">
    <property type="entry name" value="HOMEOBOX PROTEIN WARIAI"/>
    <property type="match status" value="1"/>
</dbReference>
<keyword evidence="1" id="KW-0040">ANK repeat</keyword>
<keyword evidence="3" id="KW-1185">Reference proteome</keyword>
<dbReference type="OrthoDB" id="1027003at2759"/>
<reference evidence="2 3" key="1">
    <citation type="submission" date="2020-02" db="EMBL/GenBank/DDBJ databases">
        <authorList>
            <person name="Ma Q."/>
            <person name="Huang Y."/>
            <person name="Song X."/>
            <person name="Pei D."/>
        </authorList>
    </citation>
    <scope>NUCLEOTIDE SEQUENCE [LARGE SCALE GENOMIC DNA]</scope>
    <source>
        <strain evidence="2">Sxm20200214</strain>
        <tissue evidence="2">Leaf</tissue>
    </source>
</reference>
<dbReference type="Pfam" id="PF12796">
    <property type="entry name" value="Ank_2"/>
    <property type="match status" value="1"/>
</dbReference>
<dbReference type="PANTHER" id="PTHR24128:SF100">
    <property type="entry name" value="BNAA09G57060D PROTEIN"/>
    <property type="match status" value="1"/>
</dbReference>
<proteinExistence type="predicted"/>
<evidence type="ECO:0000256" key="1">
    <source>
        <dbReference type="PROSITE-ProRule" id="PRU00023"/>
    </source>
</evidence>
<dbReference type="AlphaFoldDB" id="A0A8X7PWM3"/>
<evidence type="ECO:0000313" key="3">
    <source>
        <dbReference type="Proteomes" id="UP000886595"/>
    </source>
</evidence>
<accession>A0A8X7PWM3</accession>
<dbReference type="InterPro" id="IPR002110">
    <property type="entry name" value="Ankyrin_rpt"/>
</dbReference>
<dbReference type="Gene3D" id="1.25.40.20">
    <property type="entry name" value="Ankyrin repeat-containing domain"/>
    <property type="match status" value="2"/>
</dbReference>
<dbReference type="PROSITE" id="PS50297">
    <property type="entry name" value="ANK_REP_REGION"/>
    <property type="match status" value="1"/>
</dbReference>
<dbReference type="EMBL" id="JAAMPC010000015">
    <property type="protein sequence ID" value="KAG2259744.1"/>
    <property type="molecule type" value="Genomic_DNA"/>
</dbReference>
<dbReference type="PROSITE" id="PS50088">
    <property type="entry name" value="ANK_REPEAT"/>
    <property type="match status" value="1"/>
</dbReference>